<reference evidence="7 8" key="1">
    <citation type="journal article" date="2016" name="Nat. Commun.">
        <title>Thousands of microbial genomes shed light on interconnected biogeochemical processes in an aquifer system.</title>
        <authorList>
            <person name="Anantharaman K."/>
            <person name="Brown C.T."/>
            <person name="Hug L.A."/>
            <person name="Sharon I."/>
            <person name="Castelle C.J."/>
            <person name="Probst A.J."/>
            <person name="Thomas B.C."/>
            <person name="Singh A."/>
            <person name="Wilkins M.J."/>
            <person name="Karaoz U."/>
            <person name="Brodie E.L."/>
            <person name="Williams K.H."/>
            <person name="Hubbard S.S."/>
            <person name="Banfield J.F."/>
        </authorList>
    </citation>
    <scope>NUCLEOTIDE SEQUENCE [LARGE SCALE GENOMIC DNA]</scope>
</reference>
<dbReference type="EMBL" id="MHHS01000051">
    <property type="protein sequence ID" value="OGY35166.1"/>
    <property type="molecule type" value="Genomic_DNA"/>
</dbReference>
<dbReference type="GO" id="GO:0004816">
    <property type="term" value="F:asparagine-tRNA ligase activity"/>
    <property type="evidence" value="ECO:0007669"/>
    <property type="project" value="TreeGrafter"/>
</dbReference>
<sequence length="350" mass="40484">MKLNIPKYNPRTHYLRVADSQYFRELTKLRHYIKIATDKYWSETQGAYNVDLFMITPSISSPMGPSSDSEAISIKFGDLKTFLVDSAQFGLEPVLMNGFDKVYCYLPSMRGENPDEKHLNQFYHCEAEIRGQIDDLIPLVEKYIKILVKTIKDLPDIVEKLALDDKATRTSIEAVLKAQKFPRITFDEAVGLLEENGFGRLVNYTKHGRDLKSNSEIILSQLLRYKTPFWIYGYDRDRVPFYQKPDPKDSEKVLNADLIFPPLFEGAFGGEIIGCGQRQDNKKEILESLFRQNISTDSYEWYIHLRDLANYSGTSGFGLGIERFITWILGQNNIRDAILYPRLKNIRTYP</sequence>
<gene>
    <name evidence="7" type="ORF">A3E36_00630</name>
</gene>
<keyword evidence="1" id="KW-0436">Ligase</keyword>
<dbReference type="InterPro" id="IPR004364">
    <property type="entry name" value="Aa-tRNA-synt_II"/>
</dbReference>
<keyword evidence="4" id="KW-0648">Protein biosynthesis</keyword>
<keyword evidence="2" id="KW-0547">Nucleotide-binding</keyword>
<proteinExistence type="predicted"/>
<dbReference type="Pfam" id="PF00152">
    <property type="entry name" value="tRNA-synt_2"/>
    <property type="match status" value="1"/>
</dbReference>
<name>A0A1G1X569_9BACT</name>
<dbReference type="InterPro" id="IPR045864">
    <property type="entry name" value="aa-tRNA-synth_II/BPL/LPL"/>
</dbReference>
<dbReference type="PROSITE" id="PS50862">
    <property type="entry name" value="AA_TRNA_LIGASE_II"/>
    <property type="match status" value="1"/>
</dbReference>
<dbReference type="SUPFAM" id="SSF55681">
    <property type="entry name" value="Class II aaRS and biotin synthetases"/>
    <property type="match status" value="1"/>
</dbReference>
<protein>
    <recommendedName>
        <fullName evidence="6">Aminoacyl-transfer RNA synthetases class-II family profile domain-containing protein</fullName>
    </recommendedName>
</protein>
<dbReference type="InterPro" id="IPR006195">
    <property type="entry name" value="aa-tRNA-synth_II"/>
</dbReference>
<dbReference type="Proteomes" id="UP000177941">
    <property type="component" value="Unassembled WGS sequence"/>
</dbReference>
<accession>A0A1G1X569</accession>
<evidence type="ECO:0000256" key="4">
    <source>
        <dbReference type="ARBA" id="ARBA00022917"/>
    </source>
</evidence>
<dbReference type="PANTHER" id="PTHR22594">
    <property type="entry name" value="ASPARTYL/LYSYL-TRNA SYNTHETASE"/>
    <property type="match status" value="1"/>
</dbReference>
<evidence type="ECO:0000313" key="7">
    <source>
        <dbReference type="EMBL" id="OGY35166.1"/>
    </source>
</evidence>
<dbReference type="GO" id="GO:0005524">
    <property type="term" value="F:ATP binding"/>
    <property type="evidence" value="ECO:0007669"/>
    <property type="project" value="UniProtKB-KW"/>
</dbReference>
<comment type="caution">
    <text evidence="7">The sequence shown here is derived from an EMBL/GenBank/DDBJ whole genome shotgun (WGS) entry which is preliminary data.</text>
</comment>
<evidence type="ECO:0000256" key="1">
    <source>
        <dbReference type="ARBA" id="ARBA00022598"/>
    </source>
</evidence>
<evidence type="ECO:0000313" key="8">
    <source>
        <dbReference type="Proteomes" id="UP000177941"/>
    </source>
</evidence>
<evidence type="ECO:0000256" key="2">
    <source>
        <dbReference type="ARBA" id="ARBA00022741"/>
    </source>
</evidence>
<keyword evidence="3" id="KW-0067">ATP-binding</keyword>
<dbReference type="GO" id="GO:0006421">
    <property type="term" value="P:asparaginyl-tRNA aminoacylation"/>
    <property type="evidence" value="ECO:0007669"/>
    <property type="project" value="TreeGrafter"/>
</dbReference>
<evidence type="ECO:0000256" key="3">
    <source>
        <dbReference type="ARBA" id="ARBA00022840"/>
    </source>
</evidence>
<dbReference type="Gene3D" id="3.30.930.10">
    <property type="entry name" value="Bira Bifunctional Protein, Domain 2"/>
    <property type="match status" value="1"/>
</dbReference>
<evidence type="ECO:0000256" key="5">
    <source>
        <dbReference type="ARBA" id="ARBA00023146"/>
    </source>
</evidence>
<dbReference type="PANTHER" id="PTHR22594:SF34">
    <property type="entry name" value="ASPARAGINE--TRNA LIGASE, MITOCHONDRIAL-RELATED"/>
    <property type="match status" value="1"/>
</dbReference>
<organism evidence="7 8">
    <name type="scientific">Candidatus Andersenbacteria bacterium RIFCSPHIGHO2_12_FULL_45_11b</name>
    <dbReference type="NCBI Taxonomy" id="1797282"/>
    <lineage>
        <taxon>Bacteria</taxon>
        <taxon>Candidatus Anderseniibacteriota</taxon>
    </lineage>
</organism>
<evidence type="ECO:0000259" key="6">
    <source>
        <dbReference type="PROSITE" id="PS50862"/>
    </source>
</evidence>
<feature type="domain" description="Aminoacyl-transfer RNA synthetases class-II family profile" evidence="6">
    <location>
        <begin position="101"/>
        <end position="341"/>
    </location>
</feature>
<dbReference type="AlphaFoldDB" id="A0A1G1X569"/>
<keyword evidence="5" id="KW-0030">Aminoacyl-tRNA synthetase</keyword>